<evidence type="ECO:0000313" key="4">
    <source>
        <dbReference type="Proteomes" id="UP000248291"/>
    </source>
</evidence>
<reference evidence="1 3" key="1">
    <citation type="submission" date="2018-04" db="EMBL/GenBank/DDBJ databases">
        <title>Draft genome sequence of Pseudomonas syringae pv. actinidiae biovar 1 strains isolated from kiwifruit in Kagawa prefecture.</title>
        <authorList>
            <person name="Tabuchi M."/>
            <person name="Saito M."/>
            <person name="Fujiwara S."/>
            <person name="Sasa N."/>
            <person name="Akimitsu K."/>
            <person name="Gomi K."/>
            <person name="Konishi-Sugita S."/>
            <person name="Hamano K."/>
            <person name="Kataoka I."/>
        </authorList>
    </citation>
    <scope>NUCLEOTIDE SEQUENCE [LARGE SCALE GENOMIC DNA]</scope>
    <source>
        <strain evidence="1 3">MAFF212206</strain>
    </source>
</reference>
<dbReference type="Proteomes" id="UP000247480">
    <property type="component" value="Unassembled WGS sequence"/>
</dbReference>
<reference evidence="2 4" key="2">
    <citation type="submission" date="2018-04" db="EMBL/GenBank/DDBJ databases">
        <title>Draft genome sequence of Pseudomonas syringae pv. actinidiae biovar 3 strains isolated from kiwifruit in Kagawa prefecture.</title>
        <authorList>
            <person name="Tabuchi M."/>
            <person name="Saito M."/>
            <person name="Fujiwara S."/>
            <person name="Sasa N."/>
            <person name="Akimitsu K."/>
            <person name="Gomi K."/>
            <person name="Konishi-Sugita S."/>
            <person name="Hamano K."/>
            <person name="Kataoka I."/>
        </authorList>
    </citation>
    <scope>NUCLEOTIDE SEQUENCE [LARGE SCALE GENOMIC DNA]</scope>
    <source>
        <strain evidence="2 4">MAFF212211</strain>
    </source>
</reference>
<evidence type="ECO:0000313" key="3">
    <source>
        <dbReference type="Proteomes" id="UP000247480"/>
    </source>
</evidence>
<comment type="caution">
    <text evidence="1">The sequence shown here is derived from an EMBL/GenBank/DDBJ whole genome shotgun (WGS) entry which is preliminary data.</text>
</comment>
<dbReference type="AlphaFoldDB" id="A0A2V0QX99"/>
<name>A0A2V0QX99_PSESF</name>
<dbReference type="Proteomes" id="UP000248291">
    <property type="component" value="Unassembled WGS sequence"/>
</dbReference>
<organism evidence="1 3">
    <name type="scientific">Pseudomonas syringae pv. actinidiae</name>
    <dbReference type="NCBI Taxonomy" id="103796"/>
    <lineage>
        <taxon>Bacteria</taxon>
        <taxon>Pseudomonadati</taxon>
        <taxon>Pseudomonadota</taxon>
        <taxon>Gammaproteobacteria</taxon>
        <taxon>Pseudomonadales</taxon>
        <taxon>Pseudomonadaceae</taxon>
        <taxon>Pseudomonas</taxon>
        <taxon>Pseudomonas syringae</taxon>
    </lineage>
</organism>
<gene>
    <name evidence="1" type="ORF">KPSA1_04196</name>
    <name evidence="2" type="ORF">KPSA3_03497</name>
</gene>
<proteinExistence type="predicted"/>
<accession>A0A2V0QX99</accession>
<sequence>MSLSYWEATIYRISEYKKDCFVINLERFWGWIVGLRQGGDGGE</sequence>
<evidence type="ECO:0000313" key="1">
    <source>
        <dbReference type="EMBL" id="GBH10773.1"/>
    </source>
</evidence>
<protein>
    <submittedName>
        <fullName evidence="1">Uncharacterized protein</fullName>
    </submittedName>
</protein>
<dbReference type="EMBL" id="BGKA01000113">
    <property type="protein sequence ID" value="GBH17527.1"/>
    <property type="molecule type" value="Genomic_DNA"/>
</dbReference>
<evidence type="ECO:0000313" key="2">
    <source>
        <dbReference type="EMBL" id="GBH17527.1"/>
    </source>
</evidence>
<dbReference type="EMBL" id="BGJZ01000198">
    <property type="protein sequence ID" value="GBH10773.1"/>
    <property type="molecule type" value="Genomic_DNA"/>
</dbReference>